<evidence type="ECO:0000313" key="2">
    <source>
        <dbReference type="EMBL" id="GMN26463.1"/>
    </source>
</evidence>
<evidence type="ECO:0000313" key="4">
    <source>
        <dbReference type="Proteomes" id="UP001187192"/>
    </source>
</evidence>
<dbReference type="EMBL" id="BTGU01006995">
    <property type="protein sequence ID" value="GMN26463.1"/>
    <property type="molecule type" value="Genomic_DNA"/>
</dbReference>
<evidence type="ECO:0000256" key="1">
    <source>
        <dbReference type="SAM" id="MobiDB-lite"/>
    </source>
</evidence>
<dbReference type="Proteomes" id="UP001187192">
    <property type="component" value="Unassembled WGS sequence"/>
</dbReference>
<comment type="caution">
    <text evidence="2">The sequence shown here is derived from an EMBL/GenBank/DDBJ whole genome shotgun (WGS) entry which is preliminary data.</text>
</comment>
<protein>
    <submittedName>
        <fullName evidence="2">Uncharacterized protein</fullName>
    </submittedName>
</protein>
<gene>
    <name evidence="2" type="ORF">TIFTF001_049297</name>
    <name evidence="3" type="ORF">TIFTF001_049298</name>
</gene>
<dbReference type="AlphaFoldDB" id="A0AA87YZF3"/>
<dbReference type="EMBL" id="BTGU01006996">
    <property type="protein sequence ID" value="GMN26481.1"/>
    <property type="molecule type" value="Genomic_DNA"/>
</dbReference>
<evidence type="ECO:0000313" key="3">
    <source>
        <dbReference type="EMBL" id="GMN26481.1"/>
    </source>
</evidence>
<proteinExistence type="predicted"/>
<keyword evidence="4" id="KW-1185">Reference proteome</keyword>
<feature type="region of interest" description="Disordered" evidence="1">
    <location>
        <begin position="15"/>
        <end position="37"/>
    </location>
</feature>
<sequence>MKIFASRGMCFQGCDGGGSGLRRHRHSKVRRADPSRNAEGWRWGLARNRGKEGGLDPGQKKRRRVRLEAGGSMGVRWREVYGMSTYQE</sequence>
<reference evidence="2" key="1">
    <citation type="submission" date="2023-07" db="EMBL/GenBank/DDBJ databases">
        <title>draft genome sequence of fig (Ficus carica).</title>
        <authorList>
            <person name="Takahashi T."/>
            <person name="Nishimura K."/>
        </authorList>
    </citation>
    <scope>NUCLEOTIDE SEQUENCE</scope>
</reference>
<organism evidence="2 4">
    <name type="scientific">Ficus carica</name>
    <name type="common">Common fig</name>
    <dbReference type="NCBI Taxonomy" id="3494"/>
    <lineage>
        <taxon>Eukaryota</taxon>
        <taxon>Viridiplantae</taxon>
        <taxon>Streptophyta</taxon>
        <taxon>Embryophyta</taxon>
        <taxon>Tracheophyta</taxon>
        <taxon>Spermatophyta</taxon>
        <taxon>Magnoliopsida</taxon>
        <taxon>eudicotyledons</taxon>
        <taxon>Gunneridae</taxon>
        <taxon>Pentapetalae</taxon>
        <taxon>rosids</taxon>
        <taxon>fabids</taxon>
        <taxon>Rosales</taxon>
        <taxon>Moraceae</taxon>
        <taxon>Ficeae</taxon>
        <taxon>Ficus</taxon>
    </lineage>
</organism>
<accession>A0AA87YZF3</accession>
<name>A0AA87YZF3_FICCA</name>